<dbReference type="OMA" id="HVCPVMT"/>
<keyword evidence="5" id="KW-0378">Hydrolase</keyword>
<dbReference type="STRING" id="56857.A0A200PSZ6"/>
<protein>
    <recommendedName>
        <fullName evidence="2">galactinol--sucrose galactosyltransferase</fullName>
        <ecNumber evidence="2">2.4.1.82</ecNumber>
    </recommendedName>
</protein>
<dbReference type="GO" id="GO:0052692">
    <property type="term" value="F:raffinose alpha-galactosidase activity"/>
    <property type="evidence" value="ECO:0007669"/>
    <property type="project" value="TreeGrafter"/>
</dbReference>
<dbReference type="EC" id="2.4.1.82" evidence="2"/>
<keyword evidence="6" id="KW-1185">Reference proteome</keyword>
<dbReference type="Proteomes" id="UP000195402">
    <property type="component" value="Unassembled WGS sequence"/>
</dbReference>
<organism evidence="5 6">
    <name type="scientific">Macleaya cordata</name>
    <name type="common">Five-seeded plume-poppy</name>
    <name type="synonym">Bocconia cordata</name>
    <dbReference type="NCBI Taxonomy" id="56857"/>
    <lineage>
        <taxon>Eukaryota</taxon>
        <taxon>Viridiplantae</taxon>
        <taxon>Streptophyta</taxon>
        <taxon>Embryophyta</taxon>
        <taxon>Tracheophyta</taxon>
        <taxon>Spermatophyta</taxon>
        <taxon>Magnoliopsida</taxon>
        <taxon>Ranunculales</taxon>
        <taxon>Papaveraceae</taxon>
        <taxon>Papaveroideae</taxon>
        <taxon>Macleaya</taxon>
    </lineage>
</organism>
<dbReference type="Gene3D" id="3.20.20.70">
    <property type="entry name" value="Aldolase class I"/>
    <property type="match status" value="1"/>
</dbReference>
<dbReference type="FunCoup" id="A0A200PSZ6">
    <property type="interactions" value="44"/>
</dbReference>
<dbReference type="InterPro" id="IPR017853">
    <property type="entry name" value="GH"/>
</dbReference>
<dbReference type="AlphaFoldDB" id="A0A200PSZ6"/>
<evidence type="ECO:0000256" key="2">
    <source>
        <dbReference type="ARBA" id="ARBA00012708"/>
    </source>
</evidence>
<accession>A0A200PSZ6</accession>
<proteinExistence type="inferred from homology"/>
<evidence type="ECO:0000256" key="1">
    <source>
        <dbReference type="ARBA" id="ARBA00007240"/>
    </source>
</evidence>
<evidence type="ECO:0000256" key="3">
    <source>
        <dbReference type="ARBA" id="ARBA00023277"/>
    </source>
</evidence>
<evidence type="ECO:0000313" key="5">
    <source>
        <dbReference type="EMBL" id="OVA01315.1"/>
    </source>
</evidence>
<evidence type="ECO:0000256" key="4">
    <source>
        <dbReference type="ARBA" id="ARBA00049426"/>
    </source>
</evidence>
<reference evidence="5 6" key="1">
    <citation type="journal article" date="2017" name="Mol. Plant">
        <title>The Genome of Medicinal Plant Macleaya cordata Provides New Insights into Benzylisoquinoline Alkaloids Metabolism.</title>
        <authorList>
            <person name="Liu X."/>
            <person name="Liu Y."/>
            <person name="Huang P."/>
            <person name="Ma Y."/>
            <person name="Qing Z."/>
            <person name="Tang Q."/>
            <person name="Cao H."/>
            <person name="Cheng P."/>
            <person name="Zheng Y."/>
            <person name="Yuan Z."/>
            <person name="Zhou Y."/>
            <person name="Liu J."/>
            <person name="Tang Z."/>
            <person name="Zhuo Y."/>
            <person name="Zhang Y."/>
            <person name="Yu L."/>
            <person name="Huang J."/>
            <person name="Yang P."/>
            <person name="Peng Q."/>
            <person name="Zhang J."/>
            <person name="Jiang W."/>
            <person name="Zhang Z."/>
            <person name="Lin K."/>
            <person name="Ro D.K."/>
            <person name="Chen X."/>
            <person name="Xiong X."/>
            <person name="Shang Y."/>
            <person name="Huang S."/>
            <person name="Zeng J."/>
        </authorList>
    </citation>
    <scope>NUCLEOTIDE SEQUENCE [LARGE SCALE GENOMIC DNA]</scope>
    <source>
        <strain evidence="6">cv. BLH2017</strain>
        <tissue evidence="5">Root</tissue>
    </source>
</reference>
<sequence>MTVTPNISINDGNLVVHGKTILTGVPDNIILTPGSGVGLVAGAFIGATASHSKSLHVFPMGTLEGLRFMCCFRFKLWWMTQRMGMHGKDVPLETQFMLIESKAFENTVEGGDQEVEESPTIYIVFLPLLEGQFRAVLQGNEKNEIEICLESGDNAVQTDQGLYMVYMHAGTNPFEVINQAVKAVEKHLQTFLHREKKKLPSFLDWFGWCTWDAFYTDVTAEGVDEGLTSLSKGATPPRFLIIDDGWQQIGNEAKESKECVVQEGAQFASRLTGIKENAKFQKNSKEDDQVPGLKLVVDEAKQHHNVKFVYVWHALAGYWGGVKPAAAGMEHYDSALAYPVQSPGVMGNQPDIVMDSLGVHGLGLVHPKKVFNFYNELHGYLASCGVDGVKVDVQNIIETLGAGHGGRVALTRSYHQALEASISRNFAENACIACMCHNTDGIYSAKQTAVVRASDDFYPRDPASHTIHISSVAYNTLFLGEFMQPDWDMFHSLHPAAEYHGAARAVGGCAIYVSDKPGYHNFDLLRKLVLPDGSVLRAKLPGRPTRDCLFVDPARDGISLLKVWNMNKCSGVVGVFNCQGAGWCKVAKKTRIHDVSPGTLTGSVRATDVDLIAQVAGADWKGEAVVYAYKSGELIRLPKGASLPVTLKVLEYELFHFCPLKEIATSISFAPIGLLDMFNSTGAVEQFEVQMASDKKPELFDGEVPSEVSSFLSESRSPTATVVLKVRGCGRFGAYSSQRPLKCSVDSTETDFNYDSATGLLTLTIPVPKEEMYRSLVEIQV</sequence>
<dbReference type="InterPro" id="IPR008811">
    <property type="entry name" value="Glycosyl_hydrolases_36"/>
</dbReference>
<dbReference type="PANTHER" id="PTHR31268">
    <property type="match status" value="1"/>
</dbReference>
<evidence type="ECO:0000313" key="6">
    <source>
        <dbReference type="Proteomes" id="UP000195402"/>
    </source>
</evidence>
<dbReference type="InterPro" id="IPR013785">
    <property type="entry name" value="Aldolase_TIM"/>
</dbReference>
<dbReference type="PANTHER" id="PTHR31268:SF32">
    <property type="entry name" value="GALACTINOL--SUCROSE GALACTOSYLTRANSFERASE 2-RELATED"/>
    <property type="match status" value="1"/>
</dbReference>
<keyword evidence="3" id="KW-0119">Carbohydrate metabolism</keyword>
<dbReference type="EMBL" id="MVGT01004137">
    <property type="protein sequence ID" value="OVA01315.1"/>
    <property type="molecule type" value="Genomic_DNA"/>
</dbReference>
<name>A0A200PSZ6_MACCD</name>
<comment type="similarity">
    <text evidence="1">Belongs to the glycosyl hydrolases 36 family.</text>
</comment>
<dbReference type="OrthoDB" id="4664297at2759"/>
<comment type="caution">
    <text evidence="5">The sequence shown here is derived from an EMBL/GenBank/DDBJ whole genome shotgun (WGS) entry which is preliminary data.</text>
</comment>
<dbReference type="InParanoid" id="A0A200PSZ6"/>
<dbReference type="SUPFAM" id="SSF51445">
    <property type="entry name" value="(Trans)glycosidases"/>
    <property type="match status" value="1"/>
</dbReference>
<gene>
    <name evidence="5" type="ORF">BVC80_6897g1</name>
</gene>
<comment type="catalytic activity">
    <reaction evidence="4">
        <text>alpha-D-galactosyl-(1-&gt;3)-1D-myo-inositol + sucrose = raffinose + myo-inositol</text>
        <dbReference type="Rhea" id="RHEA:20161"/>
        <dbReference type="ChEBI" id="CHEBI:16634"/>
        <dbReference type="ChEBI" id="CHEBI:17268"/>
        <dbReference type="ChEBI" id="CHEBI:17505"/>
        <dbReference type="ChEBI" id="CHEBI:17992"/>
        <dbReference type="EC" id="2.4.1.82"/>
    </reaction>
</comment>
<dbReference type="GO" id="GO:0047274">
    <property type="term" value="F:galactinol-sucrose galactosyltransferase activity"/>
    <property type="evidence" value="ECO:0007669"/>
    <property type="project" value="UniProtKB-EC"/>
</dbReference>
<dbReference type="Pfam" id="PF05691">
    <property type="entry name" value="Raffinose_syn"/>
    <property type="match status" value="1"/>
</dbReference>